<dbReference type="EMBL" id="AUZZ01006463">
    <property type="protein sequence ID" value="EQD46260.1"/>
    <property type="molecule type" value="Genomic_DNA"/>
</dbReference>
<dbReference type="InterPro" id="IPR012678">
    <property type="entry name" value="Ribosomal_uL23/eL15/eS24_sf"/>
</dbReference>
<proteinExistence type="predicted"/>
<dbReference type="InterPro" id="IPR001976">
    <property type="entry name" value="Ribosomal_eS24"/>
</dbReference>
<keyword evidence="1 3" id="KW-0689">Ribosomal protein</keyword>
<dbReference type="SUPFAM" id="SSF54189">
    <property type="entry name" value="Ribosomal proteins S24e, L23 and L15e"/>
    <property type="match status" value="1"/>
</dbReference>
<evidence type="ECO:0000313" key="3">
    <source>
        <dbReference type="EMBL" id="EQD46260.1"/>
    </source>
</evidence>
<organism evidence="3">
    <name type="scientific">mine drainage metagenome</name>
    <dbReference type="NCBI Taxonomy" id="410659"/>
    <lineage>
        <taxon>unclassified sequences</taxon>
        <taxon>metagenomes</taxon>
        <taxon>ecological metagenomes</taxon>
    </lineage>
</organism>
<reference evidence="3" key="1">
    <citation type="submission" date="2013-08" db="EMBL/GenBank/DDBJ databases">
        <authorList>
            <person name="Mendez C."/>
            <person name="Richter M."/>
            <person name="Ferrer M."/>
            <person name="Sanchez J."/>
        </authorList>
    </citation>
    <scope>NUCLEOTIDE SEQUENCE</scope>
</reference>
<reference evidence="3" key="2">
    <citation type="journal article" date="2014" name="ISME J.">
        <title>Microbial stratification in low pH oxic and suboxic macroscopic growths along an acid mine drainage.</title>
        <authorList>
            <person name="Mendez-Garcia C."/>
            <person name="Mesa V."/>
            <person name="Sprenger R.R."/>
            <person name="Richter M."/>
            <person name="Diez M.S."/>
            <person name="Solano J."/>
            <person name="Bargiela R."/>
            <person name="Golyshina O.V."/>
            <person name="Manteca A."/>
            <person name="Ramos J.L."/>
            <person name="Gallego J.R."/>
            <person name="Llorente I."/>
            <person name="Martins Dos Santos V.A."/>
            <person name="Jensen O.N."/>
            <person name="Pelaez A.I."/>
            <person name="Sanchez J."/>
            <person name="Ferrer M."/>
        </authorList>
    </citation>
    <scope>NUCLEOTIDE SEQUENCE</scope>
</reference>
<dbReference type="GO" id="GO:0006412">
    <property type="term" value="P:translation"/>
    <property type="evidence" value="ECO:0007669"/>
    <property type="project" value="InterPro"/>
</dbReference>
<dbReference type="InterPro" id="IPR012677">
    <property type="entry name" value="Nucleotide-bd_a/b_plait_sf"/>
</dbReference>
<name>T1AVZ5_9ZZZZ</name>
<protein>
    <submittedName>
        <fullName evidence="3">30S ribosomal protein S24e</fullName>
    </submittedName>
</protein>
<dbReference type="GO" id="GO:1990904">
    <property type="term" value="C:ribonucleoprotein complex"/>
    <property type="evidence" value="ECO:0007669"/>
    <property type="project" value="UniProtKB-KW"/>
</dbReference>
<gene>
    <name evidence="3" type="ORF">B2A_08959</name>
</gene>
<dbReference type="Pfam" id="PF01282">
    <property type="entry name" value="Ribosomal_S24e"/>
    <property type="match status" value="1"/>
</dbReference>
<dbReference type="AlphaFoldDB" id="T1AVZ5"/>
<evidence type="ECO:0000256" key="1">
    <source>
        <dbReference type="ARBA" id="ARBA00022980"/>
    </source>
</evidence>
<dbReference type="Gene3D" id="3.30.70.330">
    <property type="match status" value="1"/>
</dbReference>
<accession>T1AVZ5</accession>
<dbReference type="GO" id="GO:0003735">
    <property type="term" value="F:structural constituent of ribosome"/>
    <property type="evidence" value="ECO:0007669"/>
    <property type="project" value="InterPro"/>
</dbReference>
<keyword evidence="2" id="KW-0687">Ribonucleoprotein</keyword>
<comment type="caution">
    <text evidence="3">The sequence shown here is derived from an EMBL/GenBank/DDBJ whole genome shotgun (WGS) entry which is preliminary data.</text>
</comment>
<dbReference type="GO" id="GO:0005840">
    <property type="term" value="C:ribosome"/>
    <property type="evidence" value="ECO:0007669"/>
    <property type="project" value="UniProtKB-KW"/>
</dbReference>
<evidence type="ECO:0000256" key="2">
    <source>
        <dbReference type="ARBA" id="ARBA00023274"/>
    </source>
</evidence>
<sequence>MEIKVIENVDNKLLGRKEVSFLATYGDKTISMDEAKTEICKKLGLKPENTVINRIDQKFGLKQSMIRVYSYQNKEAMDRYERKYLTKRLEKKAKSKDAEAQKEAQ</sequence>